<dbReference type="Gene3D" id="3.40.630.30">
    <property type="match status" value="1"/>
</dbReference>
<name>A0A5K7ZD36_9BACT</name>
<organism evidence="2 3">
    <name type="scientific">Desulfosarcina widdelii</name>
    <dbReference type="NCBI Taxonomy" id="947919"/>
    <lineage>
        <taxon>Bacteria</taxon>
        <taxon>Pseudomonadati</taxon>
        <taxon>Thermodesulfobacteriota</taxon>
        <taxon>Desulfobacteria</taxon>
        <taxon>Desulfobacterales</taxon>
        <taxon>Desulfosarcinaceae</taxon>
        <taxon>Desulfosarcina</taxon>
    </lineage>
</organism>
<dbReference type="GO" id="GO:0016747">
    <property type="term" value="F:acyltransferase activity, transferring groups other than amino-acyl groups"/>
    <property type="evidence" value="ECO:0007669"/>
    <property type="project" value="InterPro"/>
</dbReference>
<keyword evidence="3" id="KW-1185">Reference proteome</keyword>
<dbReference type="EMBL" id="AP021875">
    <property type="protein sequence ID" value="BBO79048.1"/>
    <property type="molecule type" value="Genomic_DNA"/>
</dbReference>
<protein>
    <recommendedName>
        <fullName evidence="1">N-acetyltransferase domain-containing protein</fullName>
    </recommendedName>
</protein>
<feature type="domain" description="N-acetyltransferase" evidence="1">
    <location>
        <begin position="92"/>
        <end position="150"/>
    </location>
</feature>
<gene>
    <name evidence="2" type="ORF">DSCW_64650</name>
</gene>
<dbReference type="InterPro" id="IPR000182">
    <property type="entry name" value="GNAT_dom"/>
</dbReference>
<reference evidence="2 3" key="1">
    <citation type="submission" date="2019-11" db="EMBL/GenBank/DDBJ databases">
        <title>Comparative genomics of hydrocarbon-degrading Desulfosarcina strains.</title>
        <authorList>
            <person name="Watanabe M."/>
            <person name="Kojima H."/>
            <person name="Fukui M."/>
        </authorList>
    </citation>
    <scope>NUCLEOTIDE SEQUENCE [LARGE SCALE GENOMIC DNA]</scope>
    <source>
        <strain evidence="2 3">PP31</strain>
    </source>
</reference>
<dbReference type="OrthoDB" id="342444at2"/>
<proteinExistence type="predicted"/>
<dbReference type="Pfam" id="PF00583">
    <property type="entry name" value="Acetyltransf_1"/>
    <property type="match status" value="1"/>
</dbReference>
<dbReference type="AlphaFoldDB" id="A0A5K7ZD36"/>
<dbReference type="InterPro" id="IPR016181">
    <property type="entry name" value="Acyl_CoA_acyltransferase"/>
</dbReference>
<sequence length="257" mass="28507">MSDQTVPKKSRRLNAEVTTVECSPCLKDSLNAIRSQMWPAFLKHASDCRWKLLAEHFPGYQMLLVVDKHPVAVGHTVPLAWNQSIDGLPDSIEDTLLSAIGCYEAGKTANTLAVLGVFVSADCQGNGLSALMLKAVKQLANEQGFATMIVPVRPAFKSRYPLVSMNEYIAWKRSDGSPFDPTIRYHCKAGATVMKTAAKAMTVIGTVADWENWTEMRFAESGEYIVDGALKPVLIDLASDHGWYEDPFLWMHHFIET</sequence>
<dbReference type="Proteomes" id="UP000427769">
    <property type="component" value="Chromosome"/>
</dbReference>
<evidence type="ECO:0000313" key="3">
    <source>
        <dbReference type="Proteomes" id="UP000427769"/>
    </source>
</evidence>
<evidence type="ECO:0000259" key="1">
    <source>
        <dbReference type="Pfam" id="PF00583"/>
    </source>
</evidence>
<accession>A0A5K7ZD36</accession>
<dbReference type="RefSeq" id="WP_155307617.1">
    <property type="nucleotide sequence ID" value="NZ_AP021875.1"/>
</dbReference>
<dbReference type="SUPFAM" id="SSF55729">
    <property type="entry name" value="Acyl-CoA N-acyltransferases (Nat)"/>
    <property type="match status" value="1"/>
</dbReference>
<dbReference type="KEGG" id="dwd:DSCW_64650"/>
<evidence type="ECO:0000313" key="2">
    <source>
        <dbReference type="EMBL" id="BBO79048.1"/>
    </source>
</evidence>